<dbReference type="InterPro" id="IPR019594">
    <property type="entry name" value="Glu/Gly-bd"/>
</dbReference>
<sequence>QFDGLPGPILLNEAPTKWRRVGTVSGHHVHLDTIVWPGGDIVVSGLSARARSVFRVVTALSPPFVMESELDEDGLCLRGLPCHRLSSKGRQNLTLMFNAIETRDRLEEDAVEHGKELPAEEHRTNDKVDHLTKCCYGLTMDILDNIATELGFEFHLYIVQDEMFGGKQKMSKSVYSRSRVADEFSSKNQRTTDFKTGANDRNKKPGRKKGPKWNGIVGDLISGSADMAFASLSVSKARAEVIDFSAPYFHSGVSLLAAPKTKSEIPLLAFLLPFSPELWIAIFTSLNITAIAVAVYE</sequence>
<gene>
    <name evidence="14" type="primary">Grin3a</name>
    <name evidence="14" type="ORF">Bhyg_16371</name>
</gene>
<keyword evidence="2" id="KW-0813">Transport</keyword>
<dbReference type="GO" id="GO:0016020">
    <property type="term" value="C:membrane"/>
    <property type="evidence" value="ECO:0007669"/>
    <property type="project" value="UniProtKB-SubCell"/>
</dbReference>
<proteinExistence type="predicted"/>
<name>A0A9Q0MM97_9DIPT</name>
<keyword evidence="5" id="KW-0406">Ion transport</keyword>
<feature type="transmembrane region" description="Helical" evidence="12">
    <location>
        <begin position="278"/>
        <end position="296"/>
    </location>
</feature>
<dbReference type="InterPro" id="IPR015683">
    <property type="entry name" value="Ionotropic_Glu_rcpt"/>
</dbReference>
<keyword evidence="6 12" id="KW-0472">Membrane</keyword>
<feature type="non-terminal residue" evidence="14">
    <location>
        <position position="297"/>
    </location>
</feature>
<evidence type="ECO:0000256" key="4">
    <source>
        <dbReference type="ARBA" id="ARBA00022989"/>
    </source>
</evidence>
<evidence type="ECO:0000256" key="2">
    <source>
        <dbReference type="ARBA" id="ARBA00022448"/>
    </source>
</evidence>
<organism evidence="14 15">
    <name type="scientific">Pseudolycoriella hygida</name>
    <dbReference type="NCBI Taxonomy" id="35572"/>
    <lineage>
        <taxon>Eukaryota</taxon>
        <taxon>Metazoa</taxon>
        <taxon>Ecdysozoa</taxon>
        <taxon>Arthropoda</taxon>
        <taxon>Hexapoda</taxon>
        <taxon>Insecta</taxon>
        <taxon>Pterygota</taxon>
        <taxon>Neoptera</taxon>
        <taxon>Endopterygota</taxon>
        <taxon>Diptera</taxon>
        <taxon>Nematocera</taxon>
        <taxon>Sciaroidea</taxon>
        <taxon>Sciaridae</taxon>
        <taxon>Pseudolycoriella</taxon>
    </lineage>
</organism>
<evidence type="ECO:0000313" key="14">
    <source>
        <dbReference type="EMBL" id="KAJ6625678.1"/>
    </source>
</evidence>
<dbReference type="Gene3D" id="3.40.190.10">
    <property type="entry name" value="Periplasmic binding protein-like II"/>
    <property type="match status" value="1"/>
</dbReference>
<evidence type="ECO:0000256" key="1">
    <source>
        <dbReference type="ARBA" id="ARBA00004141"/>
    </source>
</evidence>
<dbReference type="SUPFAM" id="SSF53850">
    <property type="entry name" value="Periplasmic binding protein-like II"/>
    <property type="match status" value="1"/>
</dbReference>
<feature type="region of interest" description="Disordered" evidence="11">
    <location>
        <begin position="186"/>
        <end position="210"/>
    </location>
</feature>
<dbReference type="SMART" id="SM00918">
    <property type="entry name" value="Lig_chan-Glu_bd"/>
    <property type="match status" value="1"/>
</dbReference>
<keyword evidence="15" id="KW-1185">Reference proteome</keyword>
<accession>A0A9Q0MM97</accession>
<evidence type="ECO:0000256" key="6">
    <source>
        <dbReference type="ARBA" id="ARBA00023136"/>
    </source>
</evidence>
<keyword evidence="8" id="KW-0325">Glycoprotein</keyword>
<dbReference type="EMBL" id="WJQU01003344">
    <property type="protein sequence ID" value="KAJ6625678.1"/>
    <property type="molecule type" value="Genomic_DNA"/>
</dbReference>
<evidence type="ECO:0000256" key="7">
    <source>
        <dbReference type="ARBA" id="ARBA00023170"/>
    </source>
</evidence>
<dbReference type="Proteomes" id="UP001151699">
    <property type="component" value="Unassembled WGS sequence"/>
</dbReference>
<protein>
    <submittedName>
        <fullName evidence="14">Glutamate receptor ionotropic, NMDA 3A</fullName>
    </submittedName>
</protein>
<feature type="non-terminal residue" evidence="14">
    <location>
        <position position="1"/>
    </location>
</feature>
<evidence type="ECO:0000256" key="8">
    <source>
        <dbReference type="ARBA" id="ARBA00023180"/>
    </source>
</evidence>
<evidence type="ECO:0000313" key="15">
    <source>
        <dbReference type="Proteomes" id="UP001151699"/>
    </source>
</evidence>
<evidence type="ECO:0000256" key="12">
    <source>
        <dbReference type="SAM" id="Phobius"/>
    </source>
</evidence>
<feature type="compositionally biased region" description="Basic and acidic residues" evidence="11">
    <location>
        <begin position="186"/>
        <end position="203"/>
    </location>
</feature>
<keyword evidence="10" id="KW-0407">Ion channel</keyword>
<reference evidence="14" key="1">
    <citation type="submission" date="2022-07" db="EMBL/GenBank/DDBJ databases">
        <authorList>
            <person name="Trinca V."/>
            <person name="Uliana J.V.C."/>
            <person name="Torres T.T."/>
            <person name="Ward R.J."/>
            <person name="Monesi N."/>
        </authorList>
    </citation>
    <scope>NUCLEOTIDE SEQUENCE</scope>
    <source>
        <strain evidence="14">HSMRA1968</strain>
        <tissue evidence="14">Whole embryos</tissue>
    </source>
</reference>
<dbReference type="OrthoDB" id="7992444at2759"/>
<evidence type="ECO:0000259" key="13">
    <source>
        <dbReference type="SMART" id="SM00918"/>
    </source>
</evidence>
<evidence type="ECO:0000256" key="11">
    <source>
        <dbReference type="SAM" id="MobiDB-lite"/>
    </source>
</evidence>
<evidence type="ECO:0000256" key="3">
    <source>
        <dbReference type="ARBA" id="ARBA00022692"/>
    </source>
</evidence>
<dbReference type="AlphaFoldDB" id="A0A9Q0MM97"/>
<dbReference type="Pfam" id="PF10613">
    <property type="entry name" value="Lig_chan-Glu_bd"/>
    <property type="match status" value="1"/>
</dbReference>
<evidence type="ECO:0000256" key="9">
    <source>
        <dbReference type="ARBA" id="ARBA00023286"/>
    </source>
</evidence>
<evidence type="ECO:0000256" key="10">
    <source>
        <dbReference type="ARBA" id="ARBA00023303"/>
    </source>
</evidence>
<keyword evidence="9" id="KW-1071">Ligand-gated ion channel</keyword>
<keyword evidence="7 14" id="KW-0675">Receptor</keyword>
<comment type="caution">
    <text evidence="14">The sequence shown here is derived from an EMBL/GenBank/DDBJ whole genome shotgun (WGS) entry which is preliminary data.</text>
</comment>
<keyword evidence="4 12" id="KW-1133">Transmembrane helix</keyword>
<comment type="subcellular location">
    <subcellularLocation>
        <location evidence="1">Membrane</location>
        <topology evidence="1">Multi-pass membrane protein</topology>
    </subcellularLocation>
</comment>
<dbReference type="GO" id="GO:0015276">
    <property type="term" value="F:ligand-gated monoatomic ion channel activity"/>
    <property type="evidence" value="ECO:0007669"/>
    <property type="project" value="InterPro"/>
</dbReference>
<feature type="domain" description="Ionotropic glutamate receptor L-glutamate and glycine-binding" evidence="13">
    <location>
        <begin position="118"/>
        <end position="222"/>
    </location>
</feature>
<evidence type="ECO:0000256" key="5">
    <source>
        <dbReference type="ARBA" id="ARBA00023065"/>
    </source>
</evidence>
<keyword evidence="3 12" id="KW-0812">Transmembrane</keyword>
<dbReference type="PANTHER" id="PTHR18966">
    <property type="entry name" value="IONOTROPIC GLUTAMATE RECEPTOR"/>
    <property type="match status" value="1"/>
</dbReference>